<dbReference type="InterPro" id="IPR001020">
    <property type="entry name" value="PTS_HPr_His_P_site"/>
</dbReference>
<evidence type="ECO:0000313" key="8">
    <source>
        <dbReference type="Proteomes" id="UP001237448"/>
    </source>
</evidence>
<dbReference type="PROSITE" id="PS51350">
    <property type="entry name" value="PTS_HPR_DOM"/>
    <property type="match status" value="1"/>
</dbReference>
<name>A0ABU0FJL5_9HYPH</name>
<evidence type="ECO:0000256" key="5">
    <source>
        <dbReference type="ARBA" id="ARBA00033055"/>
    </source>
</evidence>
<evidence type="ECO:0000256" key="4">
    <source>
        <dbReference type="ARBA" id="ARBA00022597"/>
    </source>
</evidence>
<proteinExistence type="predicted"/>
<dbReference type="PROSITE" id="PS00369">
    <property type="entry name" value="PTS_HPR_HIS"/>
    <property type="match status" value="1"/>
</dbReference>
<keyword evidence="4" id="KW-0762">Sugar transport</keyword>
<dbReference type="Pfam" id="PF00381">
    <property type="entry name" value="PTS-HPr"/>
    <property type="match status" value="1"/>
</dbReference>
<organism evidence="7 8">
    <name type="scientific">Labrys monachus</name>
    <dbReference type="NCBI Taxonomy" id="217067"/>
    <lineage>
        <taxon>Bacteria</taxon>
        <taxon>Pseudomonadati</taxon>
        <taxon>Pseudomonadota</taxon>
        <taxon>Alphaproteobacteria</taxon>
        <taxon>Hyphomicrobiales</taxon>
        <taxon>Xanthobacteraceae</taxon>
        <taxon>Labrys</taxon>
    </lineage>
</organism>
<dbReference type="PANTHER" id="PTHR33705">
    <property type="entry name" value="PHOSPHOCARRIER PROTEIN HPR"/>
    <property type="match status" value="1"/>
</dbReference>
<protein>
    <recommendedName>
        <fullName evidence="2">Phosphocarrier protein HPr</fullName>
    </recommendedName>
    <alternativeName>
        <fullName evidence="5">Histidine-containing protein</fullName>
    </alternativeName>
</protein>
<comment type="function">
    <text evidence="1">General (non sugar-specific) component of the phosphoenolpyruvate-dependent sugar phosphotransferase system (sugar PTS). This major carbohydrate active-transport system catalyzes the phosphorylation of incoming sugar substrates concomitantly with their translocation across the cell membrane. The phosphoryl group from phosphoenolpyruvate (PEP) is transferred to the phosphoryl carrier protein HPr by enzyme I. Phospho-HPr then transfers it to the PTS EIIA domain.</text>
</comment>
<dbReference type="Proteomes" id="UP001237448">
    <property type="component" value="Unassembled WGS sequence"/>
</dbReference>
<dbReference type="EMBL" id="JAUSVK010000001">
    <property type="protein sequence ID" value="MDQ0394716.1"/>
    <property type="molecule type" value="Genomic_DNA"/>
</dbReference>
<evidence type="ECO:0000256" key="1">
    <source>
        <dbReference type="ARBA" id="ARBA00003681"/>
    </source>
</evidence>
<dbReference type="RefSeq" id="WP_307432299.1">
    <property type="nucleotide sequence ID" value="NZ_JAUSVK010000001.1"/>
</dbReference>
<keyword evidence="3" id="KW-0813">Transport</keyword>
<dbReference type="NCBIfam" id="TIGR01003">
    <property type="entry name" value="PTS_HPr_family"/>
    <property type="match status" value="1"/>
</dbReference>
<evidence type="ECO:0000256" key="2">
    <source>
        <dbReference type="ARBA" id="ARBA00020422"/>
    </source>
</evidence>
<dbReference type="InterPro" id="IPR035895">
    <property type="entry name" value="HPr-like_sf"/>
</dbReference>
<evidence type="ECO:0000259" key="6">
    <source>
        <dbReference type="PROSITE" id="PS51350"/>
    </source>
</evidence>
<sequence length="96" mass="10144">MADTDDALKGTAELINAVGLHARPSVKFTQLAKSFLSTIEFSLQADGPWIDAKSPAKVMRARVPKGAVLHLAARGPDAEEALAAMQALIAARFGEE</sequence>
<evidence type="ECO:0000313" key="7">
    <source>
        <dbReference type="EMBL" id="MDQ0394716.1"/>
    </source>
</evidence>
<keyword evidence="8" id="KW-1185">Reference proteome</keyword>
<dbReference type="InterPro" id="IPR000032">
    <property type="entry name" value="HPr-like"/>
</dbReference>
<comment type="caution">
    <text evidence="7">The sequence shown here is derived from an EMBL/GenBank/DDBJ whole genome shotgun (WGS) entry which is preliminary data.</text>
</comment>
<dbReference type="CDD" id="cd00367">
    <property type="entry name" value="PTS-HPr_like"/>
    <property type="match status" value="1"/>
</dbReference>
<dbReference type="InterPro" id="IPR050399">
    <property type="entry name" value="HPr"/>
</dbReference>
<dbReference type="PRINTS" id="PR00107">
    <property type="entry name" value="PHOSPHOCPHPR"/>
</dbReference>
<reference evidence="7 8" key="1">
    <citation type="submission" date="2023-07" db="EMBL/GenBank/DDBJ databases">
        <title>Genomic Encyclopedia of Type Strains, Phase IV (KMG-IV): sequencing the most valuable type-strain genomes for metagenomic binning, comparative biology and taxonomic classification.</title>
        <authorList>
            <person name="Goeker M."/>
        </authorList>
    </citation>
    <scope>NUCLEOTIDE SEQUENCE [LARGE SCALE GENOMIC DNA]</scope>
    <source>
        <strain evidence="7 8">DSM 5896</strain>
    </source>
</reference>
<dbReference type="PANTHER" id="PTHR33705:SF1">
    <property type="entry name" value="PHOSPHOCARRIER PROTEIN HPR"/>
    <property type="match status" value="1"/>
</dbReference>
<feature type="domain" description="HPr" evidence="6">
    <location>
        <begin position="7"/>
        <end position="96"/>
    </location>
</feature>
<dbReference type="Gene3D" id="3.30.1340.10">
    <property type="entry name" value="HPr-like"/>
    <property type="match status" value="1"/>
</dbReference>
<accession>A0ABU0FJL5</accession>
<gene>
    <name evidence="7" type="ORF">J3R73_004508</name>
</gene>
<dbReference type="SUPFAM" id="SSF55594">
    <property type="entry name" value="HPr-like"/>
    <property type="match status" value="1"/>
</dbReference>
<evidence type="ECO:0000256" key="3">
    <source>
        <dbReference type="ARBA" id="ARBA00022448"/>
    </source>
</evidence>